<sequence length="67" mass="6812">MAAVTFANGGDNVGVYVPVFTTGGTVGYVLVFLALVAVWCALGKYLATRPVVATALAGGGMSRCPWC</sequence>
<name>A0A7Z0WNG6_9PSEU</name>
<dbReference type="Pfam" id="PF03596">
    <property type="entry name" value="Cad"/>
    <property type="match status" value="1"/>
</dbReference>
<evidence type="ECO:0000313" key="3">
    <source>
        <dbReference type="Proteomes" id="UP000185696"/>
    </source>
</evidence>
<keyword evidence="1" id="KW-1133">Transmembrane helix</keyword>
<keyword evidence="1" id="KW-0812">Transmembrane</keyword>
<accession>A0A7Z0WNG6</accession>
<evidence type="ECO:0000313" key="2">
    <source>
        <dbReference type="EMBL" id="OLF09131.1"/>
    </source>
</evidence>
<reference evidence="2 3" key="1">
    <citation type="submission" date="2016-12" db="EMBL/GenBank/DDBJ databases">
        <title>The draft genome sequence of Actinophytocola xinjiangensis.</title>
        <authorList>
            <person name="Wang W."/>
            <person name="Yuan L."/>
        </authorList>
    </citation>
    <scope>NUCLEOTIDE SEQUENCE [LARGE SCALE GENOMIC DNA]</scope>
    <source>
        <strain evidence="2 3">CGMCC 4.4663</strain>
    </source>
</reference>
<dbReference type="AlphaFoldDB" id="A0A7Z0WNG6"/>
<dbReference type="Proteomes" id="UP000185696">
    <property type="component" value="Unassembled WGS sequence"/>
</dbReference>
<evidence type="ECO:0008006" key="4">
    <source>
        <dbReference type="Google" id="ProtNLM"/>
    </source>
</evidence>
<comment type="caution">
    <text evidence="2">The sequence shown here is derived from an EMBL/GenBank/DDBJ whole genome shotgun (WGS) entry which is preliminary data.</text>
</comment>
<dbReference type="EMBL" id="MSIF01000010">
    <property type="protein sequence ID" value="OLF09131.1"/>
    <property type="molecule type" value="Genomic_DNA"/>
</dbReference>
<organism evidence="2 3">
    <name type="scientific">Actinophytocola xinjiangensis</name>
    <dbReference type="NCBI Taxonomy" id="485602"/>
    <lineage>
        <taxon>Bacteria</taxon>
        <taxon>Bacillati</taxon>
        <taxon>Actinomycetota</taxon>
        <taxon>Actinomycetes</taxon>
        <taxon>Pseudonocardiales</taxon>
        <taxon>Pseudonocardiaceae</taxon>
    </lineage>
</organism>
<protein>
    <recommendedName>
        <fullName evidence="4">Cadmium resistance transporter</fullName>
    </recommendedName>
</protein>
<gene>
    <name evidence="2" type="ORF">BLA60_21395</name>
</gene>
<feature type="transmembrane region" description="Helical" evidence="1">
    <location>
        <begin position="15"/>
        <end position="42"/>
    </location>
</feature>
<evidence type="ECO:0000256" key="1">
    <source>
        <dbReference type="SAM" id="Phobius"/>
    </source>
</evidence>
<proteinExistence type="predicted"/>
<keyword evidence="1" id="KW-0472">Membrane</keyword>
<dbReference type="InterPro" id="IPR004676">
    <property type="entry name" value="Cd-R_transporter"/>
</dbReference>
<keyword evidence="3" id="KW-1185">Reference proteome</keyword>